<proteinExistence type="predicted"/>
<feature type="compositionally biased region" description="Low complexity" evidence="3">
    <location>
        <begin position="71"/>
        <end position="83"/>
    </location>
</feature>
<keyword evidence="2" id="KW-0539">Nucleus</keyword>
<dbReference type="PANTHER" id="PTHR12656">
    <property type="entry name" value="BRG-1 ASSOCIATED FACTOR 250 BAF250"/>
    <property type="match status" value="1"/>
</dbReference>
<evidence type="ECO:0000256" key="2">
    <source>
        <dbReference type="ARBA" id="ARBA00023242"/>
    </source>
</evidence>
<feature type="compositionally biased region" description="Polar residues" evidence="3">
    <location>
        <begin position="29"/>
        <end position="45"/>
    </location>
</feature>
<evidence type="ECO:0000313" key="6">
    <source>
        <dbReference type="Proteomes" id="UP000194236"/>
    </source>
</evidence>
<dbReference type="GO" id="GO:0006338">
    <property type="term" value="P:chromatin remodeling"/>
    <property type="evidence" value="ECO:0007669"/>
    <property type="project" value="InterPro"/>
</dbReference>
<comment type="caution">
    <text evidence="5">The sequence shown here is derived from an EMBL/GenBank/DDBJ whole genome shotgun (WGS) entry which is preliminary data.</text>
</comment>
<accession>A0A1Y3AT21</accession>
<dbReference type="Gene3D" id="1.25.10.10">
    <property type="entry name" value="Leucine-rich Repeat Variant"/>
    <property type="match status" value="1"/>
</dbReference>
<feature type="region of interest" description="Disordered" evidence="3">
    <location>
        <begin position="1"/>
        <end position="125"/>
    </location>
</feature>
<evidence type="ECO:0000259" key="4">
    <source>
        <dbReference type="Pfam" id="PF12031"/>
    </source>
</evidence>
<keyword evidence="6" id="KW-1185">Reference proteome</keyword>
<dbReference type="SUPFAM" id="SSF48371">
    <property type="entry name" value="ARM repeat"/>
    <property type="match status" value="1"/>
</dbReference>
<sequence>MMPPGQYSLRNNVPPQPQQTAQQAADQPSSRSAFGQMSHSNNNAPGSKMPPSMMNSGSQPPSHLYGSQYQPTGGTYGSSSGPSAHHHHHHHHHSGVSGQLMRSQRGNELPQQQAPQSMAIFPPNSIEATVPIPSKRRKLMARDIGPVDAWRVYMALKSGLLAESTYALDVLNVISNDDISLLFLSLPNMPGLLDVLLEHYRRYLNEMFDSMFDDIEIGYEDRQKQEKRMVANGNQNGESKSSMTNDDDDHHSNKLKWYELDRDRKDEQNNLLLNEDDDDIEQFLDREFKLNGRPKLTLFQDQTNNYTNVTRNGKTVKVKKDKNLFIIDYDKRWDPSGNGFSTRHEHWQKGGDFEDESYDQEEPAVCTGREYQDSIKSRCLTVSNLIRNLTFVPGNDIEMCRSSCLLLILSRLILLHHVHALKKKRKISEIDCTKIVANRLDEETMFNLIDEKSDSSDGKTDKTDCMMDTEPEKEWWWEALHLIRENTMVTLANISGHLDLSTFPESITLALLDGLLHWAICPSSYAQDAFPSAPNTLSPRRLAYEALSKLSIYESNVDLILATPPWSRIEKFLKNLTRSLVRNEDQTVREFSIVLISNFVTADPSVVRVIALSGFSVSLLLGFIEQAEQSALSIANAHGIQYLRENFDAIGTTPDMVRRAATILRTLARYSENRSLFIQHEQRLLSLSMSQILDTSISSIIADILYECSFETIINNNNNNHNVTKELLTQ</sequence>
<dbReference type="InterPro" id="IPR011989">
    <property type="entry name" value="ARM-like"/>
</dbReference>
<gene>
    <name evidence="5" type="ORF">BLA29_002184</name>
</gene>
<dbReference type="AlphaFoldDB" id="A0A1Y3AT21"/>
<dbReference type="InterPro" id="IPR016024">
    <property type="entry name" value="ARM-type_fold"/>
</dbReference>
<protein>
    <submittedName>
        <fullName evidence="5">AT-rich interactive domain-containing 3A-like protein</fullName>
    </submittedName>
</protein>
<organism evidence="5 6">
    <name type="scientific">Euroglyphus maynei</name>
    <name type="common">Mayne's house dust mite</name>
    <dbReference type="NCBI Taxonomy" id="6958"/>
    <lineage>
        <taxon>Eukaryota</taxon>
        <taxon>Metazoa</taxon>
        <taxon>Ecdysozoa</taxon>
        <taxon>Arthropoda</taxon>
        <taxon>Chelicerata</taxon>
        <taxon>Arachnida</taxon>
        <taxon>Acari</taxon>
        <taxon>Acariformes</taxon>
        <taxon>Sarcoptiformes</taxon>
        <taxon>Astigmata</taxon>
        <taxon>Psoroptidia</taxon>
        <taxon>Analgoidea</taxon>
        <taxon>Pyroglyphidae</taxon>
        <taxon>Pyroglyphinae</taxon>
        <taxon>Euroglyphus</taxon>
    </lineage>
</organism>
<feature type="compositionally biased region" description="Polar residues" evidence="3">
    <location>
        <begin position="100"/>
        <end position="116"/>
    </location>
</feature>
<dbReference type="GO" id="GO:0031491">
    <property type="term" value="F:nucleosome binding"/>
    <property type="evidence" value="ECO:0007669"/>
    <property type="project" value="TreeGrafter"/>
</dbReference>
<evidence type="ECO:0000313" key="5">
    <source>
        <dbReference type="EMBL" id="OTF71147.1"/>
    </source>
</evidence>
<dbReference type="GO" id="GO:0071565">
    <property type="term" value="C:nBAF complex"/>
    <property type="evidence" value="ECO:0007669"/>
    <property type="project" value="TreeGrafter"/>
</dbReference>
<comment type="subcellular location">
    <subcellularLocation>
        <location evidence="1">Nucleus</location>
    </subcellularLocation>
</comment>
<dbReference type="GO" id="GO:0006357">
    <property type="term" value="P:regulation of transcription by RNA polymerase II"/>
    <property type="evidence" value="ECO:0007669"/>
    <property type="project" value="TreeGrafter"/>
</dbReference>
<dbReference type="PANTHER" id="PTHR12656:SF5">
    <property type="entry name" value="TRITHORAX GROUP PROTEIN OSA"/>
    <property type="match status" value="1"/>
</dbReference>
<reference evidence="5 6" key="1">
    <citation type="submission" date="2017-03" db="EMBL/GenBank/DDBJ databases">
        <title>Genome Survey of Euroglyphus maynei.</title>
        <authorList>
            <person name="Arlian L.G."/>
            <person name="Morgan M.S."/>
            <person name="Rider S.D."/>
        </authorList>
    </citation>
    <scope>NUCLEOTIDE SEQUENCE [LARGE SCALE GENOMIC DNA]</scope>
    <source>
        <strain evidence="5">Arlian Lab</strain>
        <tissue evidence="5">Whole body</tissue>
    </source>
</reference>
<dbReference type="GO" id="GO:0035060">
    <property type="term" value="C:brahma complex"/>
    <property type="evidence" value="ECO:0007669"/>
    <property type="project" value="InterPro"/>
</dbReference>
<dbReference type="GO" id="GO:0045893">
    <property type="term" value="P:positive regulation of DNA-templated transcription"/>
    <property type="evidence" value="ECO:0007669"/>
    <property type="project" value="TreeGrafter"/>
</dbReference>
<dbReference type="GO" id="GO:0016514">
    <property type="term" value="C:SWI/SNF complex"/>
    <property type="evidence" value="ECO:0007669"/>
    <property type="project" value="InterPro"/>
</dbReference>
<dbReference type="InterPro" id="IPR033388">
    <property type="entry name" value="BAF250_C"/>
</dbReference>
<feature type="compositionally biased region" description="Low complexity" evidence="3">
    <location>
        <begin position="18"/>
        <end position="28"/>
    </location>
</feature>
<feature type="compositionally biased region" description="Polar residues" evidence="3">
    <location>
        <begin position="232"/>
        <end position="244"/>
    </location>
</feature>
<feature type="region of interest" description="Disordered" evidence="3">
    <location>
        <begin position="224"/>
        <end position="252"/>
    </location>
</feature>
<feature type="compositionally biased region" description="Basic residues" evidence="3">
    <location>
        <begin position="84"/>
        <end position="94"/>
    </location>
</feature>
<evidence type="ECO:0000256" key="3">
    <source>
        <dbReference type="SAM" id="MobiDB-lite"/>
    </source>
</evidence>
<feature type="domain" description="SWI/SNF-like complex subunit BAF250 C-terminal" evidence="4">
    <location>
        <begin position="375"/>
        <end position="656"/>
    </location>
</feature>
<name>A0A1Y3AT21_EURMA</name>
<dbReference type="GO" id="GO:0005654">
    <property type="term" value="C:nucleoplasm"/>
    <property type="evidence" value="ECO:0007669"/>
    <property type="project" value="TreeGrafter"/>
</dbReference>
<dbReference type="InterPro" id="IPR021906">
    <property type="entry name" value="BAF250/Osa"/>
</dbReference>
<feature type="compositionally biased region" description="Polar residues" evidence="3">
    <location>
        <begin position="53"/>
        <end position="70"/>
    </location>
</feature>
<dbReference type="Proteomes" id="UP000194236">
    <property type="component" value="Unassembled WGS sequence"/>
</dbReference>
<evidence type="ECO:0000256" key="1">
    <source>
        <dbReference type="ARBA" id="ARBA00004123"/>
    </source>
</evidence>
<dbReference type="OrthoDB" id="8709537at2759"/>
<dbReference type="Pfam" id="PF12031">
    <property type="entry name" value="BAF250_C"/>
    <property type="match status" value="1"/>
</dbReference>
<dbReference type="EMBL" id="MUJZ01062376">
    <property type="protein sequence ID" value="OTF71147.1"/>
    <property type="molecule type" value="Genomic_DNA"/>
</dbReference>